<comment type="caution">
    <text evidence="1">The sequence shown here is derived from an EMBL/GenBank/DDBJ whole genome shotgun (WGS) entry which is preliminary data.</text>
</comment>
<evidence type="ECO:0000313" key="2">
    <source>
        <dbReference type="Proteomes" id="UP001055101"/>
    </source>
</evidence>
<gene>
    <name evidence="1" type="ORF">EKPJFOCH_1071</name>
</gene>
<organism evidence="1 2">
    <name type="scientific">Methylobacterium thuringiense</name>
    <dbReference type="NCBI Taxonomy" id="1003091"/>
    <lineage>
        <taxon>Bacteria</taxon>
        <taxon>Pseudomonadati</taxon>
        <taxon>Pseudomonadota</taxon>
        <taxon>Alphaproteobacteria</taxon>
        <taxon>Hyphomicrobiales</taxon>
        <taxon>Methylobacteriaceae</taxon>
        <taxon>Methylobacterium</taxon>
    </lineage>
</organism>
<protein>
    <recommendedName>
        <fullName evidence="3">Head decoration protein</fullName>
    </recommendedName>
</protein>
<dbReference type="Proteomes" id="UP001055101">
    <property type="component" value="Unassembled WGS sequence"/>
</dbReference>
<keyword evidence="2" id="KW-1185">Reference proteome</keyword>
<reference evidence="1" key="2">
    <citation type="submission" date="2021-08" db="EMBL/GenBank/DDBJ databases">
        <authorList>
            <person name="Tani A."/>
            <person name="Ola A."/>
            <person name="Ogura Y."/>
            <person name="Katsura K."/>
            <person name="Hayashi T."/>
        </authorList>
    </citation>
    <scope>NUCLEOTIDE SEQUENCE</scope>
    <source>
        <strain evidence="1">DSM 23674</strain>
    </source>
</reference>
<name>A0ABQ4TL97_9HYPH</name>
<sequence length="132" mass="13448">MANAVYPKFKEALIQGSTNSSLGGTVKVALVDTGTYTYSAAHQFLTDLTGVVGTAQTLANKTYVGGLLDADDVTFSAVTGASVEALVLYIDTGTAGTSRLVAFEDAGVTGLPVTPNGGDIPVVWNASGIIQF</sequence>
<evidence type="ECO:0008006" key="3">
    <source>
        <dbReference type="Google" id="ProtNLM"/>
    </source>
</evidence>
<proteinExistence type="predicted"/>
<accession>A0ABQ4TL97</accession>
<dbReference type="EMBL" id="BPRA01000004">
    <property type="protein sequence ID" value="GJE54593.1"/>
    <property type="molecule type" value="Genomic_DNA"/>
</dbReference>
<reference evidence="1" key="1">
    <citation type="journal article" date="2021" name="Front. Microbiol.">
        <title>Comprehensive Comparative Genomics and Phenotyping of Methylobacterium Species.</title>
        <authorList>
            <person name="Alessa O."/>
            <person name="Ogura Y."/>
            <person name="Fujitani Y."/>
            <person name="Takami H."/>
            <person name="Hayashi T."/>
            <person name="Sahin N."/>
            <person name="Tani A."/>
        </authorList>
    </citation>
    <scope>NUCLEOTIDE SEQUENCE</scope>
    <source>
        <strain evidence="1">DSM 23674</strain>
    </source>
</reference>
<dbReference type="RefSeq" id="WP_238231006.1">
    <property type="nucleotide sequence ID" value="NZ_BPRA01000004.1"/>
</dbReference>
<evidence type="ECO:0000313" key="1">
    <source>
        <dbReference type="EMBL" id="GJE54593.1"/>
    </source>
</evidence>